<protein>
    <recommendedName>
        <fullName evidence="2">Ice-binding protein C-terminal domain-containing protein</fullName>
    </recommendedName>
</protein>
<dbReference type="RefSeq" id="WP_167083797.1">
    <property type="nucleotide sequence ID" value="NZ_BAAADC010000001.1"/>
</dbReference>
<name>A0A846N1W7_9PROT</name>
<dbReference type="Proteomes" id="UP000570514">
    <property type="component" value="Unassembled WGS sequence"/>
</dbReference>
<comment type="caution">
    <text evidence="3">The sequence shown here is derived from an EMBL/GenBank/DDBJ whole genome shotgun (WGS) entry which is preliminary data.</text>
</comment>
<keyword evidence="4" id="KW-1185">Reference proteome</keyword>
<keyword evidence="1" id="KW-0732">Signal</keyword>
<evidence type="ECO:0000313" key="3">
    <source>
        <dbReference type="EMBL" id="NIK89736.1"/>
    </source>
</evidence>
<feature type="chain" id="PRO_5032566794" description="Ice-binding protein C-terminal domain-containing protein" evidence="1">
    <location>
        <begin position="24"/>
        <end position="204"/>
    </location>
</feature>
<dbReference type="EMBL" id="JAASRM010000001">
    <property type="protein sequence ID" value="NIK89736.1"/>
    <property type="molecule type" value="Genomic_DNA"/>
</dbReference>
<accession>A0A846N1W7</accession>
<evidence type="ECO:0000256" key="1">
    <source>
        <dbReference type="SAM" id="SignalP"/>
    </source>
</evidence>
<dbReference type="Pfam" id="PF07589">
    <property type="entry name" value="PEP-CTERM"/>
    <property type="match status" value="1"/>
</dbReference>
<feature type="domain" description="Ice-binding protein C-terminal" evidence="2">
    <location>
        <begin position="172"/>
        <end position="193"/>
    </location>
</feature>
<reference evidence="3 4" key="1">
    <citation type="submission" date="2020-03" db="EMBL/GenBank/DDBJ databases">
        <title>Genomic Encyclopedia of Type Strains, Phase IV (KMG-IV): sequencing the most valuable type-strain genomes for metagenomic binning, comparative biology and taxonomic classification.</title>
        <authorList>
            <person name="Goeker M."/>
        </authorList>
    </citation>
    <scope>NUCLEOTIDE SEQUENCE [LARGE SCALE GENOMIC DNA]</scope>
    <source>
        <strain evidence="3 4">DSM 19867</strain>
    </source>
</reference>
<dbReference type="NCBIfam" id="TIGR02595">
    <property type="entry name" value="PEP_CTERM"/>
    <property type="match status" value="1"/>
</dbReference>
<dbReference type="AlphaFoldDB" id="A0A846N1W7"/>
<gene>
    <name evidence="3" type="ORF">FHS83_003054</name>
</gene>
<feature type="signal peptide" evidence="1">
    <location>
        <begin position="1"/>
        <end position="23"/>
    </location>
</feature>
<sequence>MTRLSRFFAVATFAAALIAPAKATPYPMQYDFVGEVVGGPLAWQGHSFHGYFRYDAGTAPSAPGVWSLPDAVYHVVFPSMIIDTTQVTATVSAGGEAITFEAQMNPAELPFPNDYGGTLDMRFETYHDNYFSLWHLPTSVPPGDKSLWLDVPLPNGSEFGVTTDTAFGVSLVPEPATVALFMTGLMGLGLRRRSNAKMPARPSA</sequence>
<organism evidence="3 4">
    <name type="scientific">Rhizomicrobium palustre</name>
    <dbReference type="NCBI Taxonomy" id="189966"/>
    <lineage>
        <taxon>Bacteria</taxon>
        <taxon>Pseudomonadati</taxon>
        <taxon>Pseudomonadota</taxon>
        <taxon>Alphaproteobacteria</taxon>
        <taxon>Micropepsales</taxon>
        <taxon>Micropepsaceae</taxon>
        <taxon>Rhizomicrobium</taxon>
    </lineage>
</organism>
<evidence type="ECO:0000259" key="2">
    <source>
        <dbReference type="Pfam" id="PF07589"/>
    </source>
</evidence>
<evidence type="ECO:0000313" key="4">
    <source>
        <dbReference type="Proteomes" id="UP000570514"/>
    </source>
</evidence>
<dbReference type="InterPro" id="IPR013424">
    <property type="entry name" value="Ice-binding_C"/>
</dbReference>
<proteinExistence type="predicted"/>